<dbReference type="FunFam" id="1.25.40.10:FF:000147">
    <property type="entry name" value="Mitochondrial fission 1 protein"/>
    <property type="match status" value="1"/>
</dbReference>
<dbReference type="CDD" id="cd12212">
    <property type="entry name" value="Fis1"/>
    <property type="match status" value="1"/>
</dbReference>
<keyword evidence="8 11" id="KW-0496">Mitochondrion</keyword>
<evidence type="ECO:0000256" key="10">
    <source>
        <dbReference type="ARBA" id="ARBA00023140"/>
    </source>
</evidence>
<keyword evidence="4 12" id="KW-0812">Transmembrane</keyword>
<comment type="function">
    <text evidence="11">Involved in the fragmentation of the mitochondrial network and its perinuclear clustering.</text>
</comment>
<dbReference type="GO" id="GO:0005778">
    <property type="term" value="C:peroxisomal membrane"/>
    <property type="evidence" value="ECO:0007669"/>
    <property type="project" value="UniProtKB-SubCell"/>
</dbReference>
<dbReference type="OMA" id="LQIAPDW"/>
<dbReference type="InterPro" id="IPR011990">
    <property type="entry name" value="TPR-like_helical_dom_sf"/>
</dbReference>
<evidence type="ECO:0000256" key="8">
    <source>
        <dbReference type="ARBA" id="ARBA00023128"/>
    </source>
</evidence>
<dbReference type="CTD" id="51024"/>
<reference evidence="14" key="1">
    <citation type="submission" date="2025-08" db="UniProtKB">
        <authorList>
            <consortium name="RefSeq"/>
        </authorList>
    </citation>
    <scope>IDENTIFICATION</scope>
</reference>
<dbReference type="GO" id="GO:0000422">
    <property type="term" value="P:autophagy of mitochondrion"/>
    <property type="evidence" value="ECO:0007669"/>
    <property type="project" value="TreeGrafter"/>
</dbReference>
<dbReference type="InterPro" id="IPR028061">
    <property type="entry name" value="Fis1_TPR_C"/>
</dbReference>
<dbReference type="GeneID" id="103516148"/>
<dbReference type="AlphaFoldDB" id="A0A1S3DDA3"/>
<dbReference type="InterPro" id="IPR016543">
    <property type="entry name" value="Fis1"/>
</dbReference>
<keyword evidence="9 11" id="KW-0472">Membrane</keyword>
<evidence type="ECO:0000256" key="9">
    <source>
        <dbReference type="ARBA" id="ARBA00023136"/>
    </source>
</evidence>
<dbReference type="GO" id="GO:0043653">
    <property type="term" value="P:mitochondrial fragmentation involved in apoptotic process"/>
    <property type="evidence" value="ECO:0007669"/>
    <property type="project" value="TreeGrafter"/>
</dbReference>
<organism evidence="13 14">
    <name type="scientific">Diaphorina citri</name>
    <name type="common">Asian citrus psyllid</name>
    <dbReference type="NCBI Taxonomy" id="121845"/>
    <lineage>
        <taxon>Eukaryota</taxon>
        <taxon>Metazoa</taxon>
        <taxon>Ecdysozoa</taxon>
        <taxon>Arthropoda</taxon>
        <taxon>Hexapoda</taxon>
        <taxon>Insecta</taxon>
        <taxon>Pterygota</taxon>
        <taxon>Neoptera</taxon>
        <taxon>Paraneoptera</taxon>
        <taxon>Hemiptera</taxon>
        <taxon>Sternorrhyncha</taxon>
        <taxon>Psylloidea</taxon>
        <taxon>Psyllidae</taxon>
        <taxon>Diaphorininae</taxon>
        <taxon>Diaphorina</taxon>
    </lineage>
</organism>
<sequence>MADDILNEVVSPEDLTRFERLYHEELHNGSVSRMTQFNYSFCLVRSEFCADIRKGILLLEELFKTETEDIDRKRDYLYYLAIGNARIKEYTKSLKYCRAFLAIESENSQVQHLESIVKKRMETEGLKGMALAGGAVLALGGLIGLGLAMAKKGNKESGSK</sequence>
<evidence type="ECO:0000256" key="2">
    <source>
        <dbReference type="ARBA" id="ARBA00004572"/>
    </source>
</evidence>
<keyword evidence="5" id="KW-0053">Apoptosis</keyword>
<keyword evidence="6 11" id="KW-1000">Mitochondrion outer membrane</keyword>
<dbReference type="OrthoDB" id="421154at2759"/>
<comment type="subcellular location">
    <subcellularLocation>
        <location evidence="2">Mitochondrion outer membrane</location>
        <topology evidence="2">Single-pass membrane protein</topology>
    </subcellularLocation>
    <subcellularLocation>
        <location evidence="1">Peroxisome membrane</location>
        <topology evidence="1">Single-pass membrane protein</topology>
    </subcellularLocation>
</comment>
<dbReference type="GO" id="GO:0016559">
    <property type="term" value="P:peroxisome fission"/>
    <property type="evidence" value="ECO:0007669"/>
    <property type="project" value="TreeGrafter"/>
</dbReference>
<dbReference type="RefSeq" id="XP_008479330.1">
    <property type="nucleotide sequence ID" value="XM_008481108.3"/>
</dbReference>
<keyword evidence="7 12" id="KW-1133">Transmembrane helix</keyword>
<evidence type="ECO:0000256" key="3">
    <source>
        <dbReference type="ARBA" id="ARBA00008937"/>
    </source>
</evidence>
<dbReference type="GO" id="GO:0005741">
    <property type="term" value="C:mitochondrial outer membrane"/>
    <property type="evidence" value="ECO:0007669"/>
    <property type="project" value="UniProtKB-SubCell"/>
</dbReference>
<evidence type="ECO:0000256" key="7">
    <source>
        <dbReference type="ARBA" id="ARBA00022989"/>
    </source>
</evidence>
<evidence type="ECO:0000313" key="13">
    <source>
        <dbReference type="Proteomes" id="UP000079169"/>
    </source>
</evidence>
<dbReference type="GO" id="GO:0000266">
    <property type="term" value="P:mitochondrial fission"/>
    <property type="evidence" value="ECO:0007669"/>
    <property type="project" value="UniProtKB-UniRule"/>
</dbReference>
<proteinExistence type="inferred from homology"/>
<evidence type="ECO:0000256" key="6">
    <source>
        <dbReference type="ARBA" id="ARBA00022787"/>
    </source>
</evidence>
<keyword evidence="13" id="KW-1185">Reference proteome</keyword>
<comment type="similarity">
    <text evidence="3 11">Belongs to the FIS1 family.</text>
</comment>
<dbReference type="Pfam" id="PF14853">
    <property type="entry name" value="Fis1_TPR_C"/>
    <property type="match status" value="1"/>
</dbReference>
<protein>
    <recommendedName>
        <fullName evidence="11">Mitochondrial fission 1 protein</fullName>
    </recommendedName>
</protein>
<dbReference type="Proteomes" id="UP000079169">
    <property type="component" value="Unplaced"/>
</dbReference>
<dbReference type="Pfam" id="PF14852">
    <property type="entry name" value="Fis1_TPR_N"/>
    <property type="match status" value="1"/>
</dbReference>
<dbReference type="STRING" id="121845.A0A1S3DDA3"/>
<evidence type="ECO:0000256" key="4">
    <source>
        <dbReference type="ARBA" id="ARBA00022692"/>
    </source>
</evidence>
<dbReference type="Gene3D" id="1.25.40.10">
    <property type="entry name" value="Tetratricopeptide repeat domain"/>
    <property type="match status" value="1"/>
</dbReference>
<accession>A0A1S3DDA3</accession>
<dbReference type="KEGG" id="dci:103516148"/>
<keyword evidence="10" id="KW-0576">Peroxisome</keyword>
<dbReference type="PANTHER" id="PTHR13247">
    <property type="entry name" value="TETRATRICOPEPTIDE REPEAT PROTEIN 11 TPR REPEAT PROTEIN 11"/>
    <property type="match status" value="1"/>
</dbReference>
<comment type="domain">
    <text evidence="11">The C-terminus is required for mitochondrial localization, while the N-terminus is necessary for mitochondrial fission.</text>
</comment>
<dbReference type="PANTHER" id="PTHR13247:SF0">
    <property type="entry name" value="MITOCHONDRIAL FISSION 1 PROTEIN"/>
    <property type="match status" value="1"/>
</dbReference>
<dbReference type="PIRSF" id="PIRSF008835">
    <property type="entry name" value="TPR_repeat_11_Fis1"/>
    <property type="match status" value="1"/>
</dbReference>
<evidence type="ECO:0000256" key="12">
    <source>
        <dbReference type="SAM" id="Phobius"/>
    </source>
</evidence>
<dbReference type="InterPro" id="IPR033745">
    <property type="entry name" value="Fis1_cytosol"/>
</dbReference>
<evidence type="ECO:0000256" key="5">
    <source>
        <dbReference type="ARBA" id="ARBA00022703"/>
    </source>
</evidence>
<dbReference type="SUPFAM" id="SSF48452">
    <property type="entry name" value="TPR-like"/>
    <property type="match status" value="1"/>
</dbReference>
<feature type="transmembrane region" description="Helical" evidence="12">
    <location>
        <begin position="128"/>
        <end position="150"/>
    </location>
</feature>
<evidence type="ECO:0000256" key="11">
    <source>
        <dbReference type="PIRNR" id="PIRNR008835"/>
    </source>
</evidence>
<dbReference type="InterPro" id="IPR028058">
    <property type="entry name" value="Fis1_TPR_N"/>
</dbReference>
<dbReference type="PaxDb" id="121845-A0A1S3DDA3"/>
<evidence type="ECO:0000313" key="14">
    <source>
        <dbReference type="RefSeq" id="XP_008479330.1"/>
    </source>
</evidence>
<name>A0A1S3DDA3_DIACI</name>
<evidence type="ECO:0000256" key="1">
    <source>
        <dbReference type="ARBA" id="ARBA00004549"/>
    </source>
</evidence>
<gene>
    <name evidence="14" type="primary">LOC103516148</name>
</gene>